<reference evidence="7 8" key="1">
    <citation type="submission" date="2022-09" db="EMBL/GenBank/DDBJ databases">
        <authorList>
            <person name="Palmer J.M."/>
        </authorList>
    </citation>
    <scope>NUCLEOTIDE SEQUENCE [LARGE SCALE GENOMIC DNA]</scope>
    <source>
        <strain evidence="7 8">DSM 7382</strain>
    </source>
</reference>
<evidence type="ECO:0000256" key="3">
    <source>
        <dbReference type="ARBA" id="ARBA00022723"/>
    </source>
</evidence>
<dbReference type="SUPFAM" id="SSF48576">
    <property type="entry name" value="Terpenoid synthases"/>
    <property type="match status" value="1"/>
</dbReference>
<dbReference type="Gene3D" id="1.10.600.10">
    <property type="entry name" value="Farnesyl Diphosphate Synthase"/>
    <property type="match status" value="2"/>
</dbReference>
<evidence type="ECO:0000256" key="5">
    <source>
        <dbReference type="ARBA" id="ARBA00023239"/>
    </source>
</evidence>
<comment type="similarity">
    <text evidence="2 6">Belongs to the terpene synthase family.</text>
</comment>
<accession>A0AAW0FXB4</accession>
<comment type="cofactor">
    <cofactor evidence="1 6">
        <name>Mg(2+)</name>
        <dbReference type="ChEBI" id="CHEBI:18420"/>
    </cofactor>
</comment>
<keyword evidence="3 6" id="KW-0479">Metal-binding</keyword>
<name>A0AAW0FXB4_9APHY</name>
<evidence type="ECO:0000313" key="8">
    <source>
        <dbReference type="Proteomes" id="UP001385951"/>
    </source>
</evidence>
<evidence type="ECO:0000256" key="4">
    <source>
        <dbReference type="ARBA" id="ARBA00022842"/>
    </source>
</evidence>
<dbReference type="EC" id="4.2.3.-" evidence="6"/>
<keyword evidence="4 6" id="KW-0460">Magnesium</keyword>
<dbReference type="Pfam" id="PF19086">
    <property type="entry name" value="Terpene_syn_C_2"/>
    <property type="match status" value="1"/>
</dbReference>
<dbReference type="InterPro" id="IPR034686">
    <property type="entry name" value="Terpene_cyclase-like_2"/>
</dbReference>
<dbReference type="GO" id="GO:0046872">
    <property type="term" value="F:metal ion binding"/>
    <property type="evidence" value="ECO:0007669"/>
    <property type="project" value="UniProtKB-KW"/>
</dbReference>
<gene>
    <name evidence="7" type="ORF">QCA50_014985</name>
</gene>
<evidence type="ECO:0000313" key="7">
    <source>
        <dbReference type="EMBL" id="KAK7682021.1"/>
    </source>
</evidence>
<dbReference type="EMBL" id="JASBNA010000038">
    <property type="protein sequence ID" value="KAK7682021.1"/>
    <property type="molecule type" value="Genomic_DNA"/>
</dbReference>
<evidence type="ECO:0000256" key="2">
    <source>
        <dbReference type="ARBA" id="ARBA00006333"/>
    </source>
</evidence>
<dbReference type="AlphaFoldDB" id="A0AAW0FXB4"/>
<evidence type="ECO:0000256" key="6">
    <source>
        <dbReference type="RuleBase" id="RU366034"/>
    </source>
</evidence>
<dbReference type="Proteomes" id="UP001385951">
    <property type="component" value="Unassembled WGS sequence"/>
</dbReference>
<dbReference type="GO" id="GO:0008299">
    <property type="term" value="P:isoprenoid biosynthetic process"/>
    <property type="evidence" value="ECO:0007669"/>
    <property type="project" value="UniProtKB-ARBA"/>
</dbReference>
<evidence type="ECO:0000256" key="1">
    <source>
        <dbReference type="ARBA" id="ARBA00001946"/>
    </source>
</evidence>
<sequence>MAVTRFHIPDLISLCGPTFELQANGYCRQVSDALFSWTSNAGFLTKTEIQSLPGLQLSLLASLCYPSCDYTQLLLVSKYLILLFHWTNKFDAKSACAFECVGAQLSRETTCEWQRRFEANLEAFRYVHIEQGDIRPPGGIEDYHAICRSYSGISTLFDLVEYANGLRIPQRVHKSQQIRSIQEHAHDVIVFGKDIIAHNYQQSRGCEWNLVSVIMKERSCTLQSAIDIAEGKFKDALAKFLVAETEIPSWSPEIDEEVDRYVQGLKECIIGFLHWLYETDRYFGDKKADVREFGWVFLLPKET</sequence>
<dbReference type="PANTHER" id="PTHR35201">
    <property type="entry name" value="TERPENE SYNTHASE"/>
    <property type="match status" value="1"/>
</dbReference>
<keyword evidence="8" id="KW-1185">Reference proteome</keyword>
<dbReference type="InterPro" id="IPR008949">
    <property type="entry name" value="Isoprenoid_synthase_dom_sf"/>
</dbReference>
<keyword evidence="5 6" id="KW-0456">Lyase</keyword>
<dbReference type="GO" id="GO:0010333">
    <property type="term" value="F:terpene synthase activity"/>
    <property type="evidence" value="ECO:0007669"/>
    <property type="project" value="InterPro"/>
</dbReference>
<organism evidence="7 8">
    <name type="scientific">Cerrena zonata</name>
    <dbReference type="NCBI Taxonomy" id="2478898"/>
    <lineage>
        <taxon>Eukaryota</taxon>
        <taxon>Fungi</taxon>
        <taxon>Dikarya</taxon>
        <taxon>Basidiomycota</taxon>
        <taxon>Agaricomycotina</taxon>
        <taxon>Agaricomycetes</taxon>
        <taxon>Polyporales</taxon>
        <taxon>Cerrenaceae</taxon>
        <taxon>Cerrena</taxon>
    </lineage>
</organism>
<dbReference type="PANTHER" id="PTHR35201:SF4">
    <property type="entry name" value="BETA-PINACENE SYNTHASE-RELATED"/>
    <property type="match status" value="1"/>
</dbReference>
<proteinExistence type="inferred from homology"/>
<comment type="caution">
    <text evidence="7">The sequence shown here is derived from an EMBL/GenBank/DDBJ whole genome shotgun (WGS) entry which is preliminary data.</text>
</comment>
<protein>
    <recommendedName>
        <fullName evidence="6">Terpene synthase</fullName>
        <ecNumber evidence="6">4.2.3.-</ecNumber>
    </recommendedName>
</protein>